<evidence type="ECO:0000313" key="2">
    <source>
        <dbReference type="EMBL" id="CCA26499.1"/>
    </source>
</evidence>
<evidence type="ECO:0000259" key="1">
    <source>
        <dbReference type="Pfam" id="PF03184"/>
    </source>
</evidence>
<dbReference type="InterPro" id="IPR036397">
    <property type="entry name" value="RNaseH_sf"/>
</dbReference>
<dbReference type="GO" id="GO:0005634">
    <property type="term" value="C:nucleus"/>
    <property type="evidence" value="ECO:0007669"/>
    <property type="project" value="TreeGrafter"/>
</dbReference>
<dbReference type="EMBL" id="FR824423">
    <property type="protein sequence ID" value="CCA26499.1"/>
    <property type="molecule type" value="Genomic_DNA"/>
</dbReference>
<dbReference type="AlphaFoldDB" id="F0WYE6"/>
<reference evidence="2" key="2">
    <citation type="submission" date="2011-02" db="EMBL/GenBank/DDBJ databases">
        <authorList>
            <person name="MacLean D."/>
        </authorList>
    </citation>
    <scope>NUCLEOTIDE SEQUENCE</scope>
</reference>
<sequence>MSGALFREWLCEIDNGMHAQKRSIVLLLDNASAHTSHFMELKSVTVVFLPPNTAAKLQLMDAGIIASFKRRYRQRQLEDALDVEEQGSQANIYMLDQLTAMKWILLE</sequence>
<name>F0WYE6_9STRA</name>
<dbReference type="InterPro" id="IPR050863">
    <property type="entry name" value="CenT-Element_Derived"/>
</dbReference>
<dbReference type="InterPro" id="IPR004875">
    <property type="entry name" value="DDE_SF_endonuclease_dom"/>
</dbReference>
<dbReference type="Gene3D" id="3.30.420.10">
    <property type="entry name" value="Ribonuclease H-like superfamily/Ribonuclease H"/>
    <property type="match status" value="1"/>
</dbReference>
<proteinExistence type="predicted"/>
<dbReference type="Pfam" id="PF03184">
    <property type="entry name" value="DDE_1"/>
    <property type="match status" value="1"/>
</dbReference>
<protein>
    <submittedName>
        <fullName evidence="2">Uncharacterized protein AlNc14C379G11206</fullName>
    </submittedName>
</protein>
<accession>F0WYE6</accession>
<feature type="domain" description="DDE-1" evidence="1">
    <location>
        <begin position="1"/>
        <end position="104"/>
    </location>
</feature>
<organism evidence="2">
    <name type="scientific">Albugo laibachii Nc14</name>
    <dbReference type="NCBI Taxonomy" id="890382"/>
    <lineage>
        <taxon>Eukaryota</taxon>
        <taxon>Sar</taxon>
        <taxon>Stramenopiles</taxon>
        <taxon>Oomycota</taxon>
        <taxon>Peronosporomycetes</taxon>
        <taxon>Albuginales</taxon>
        <taxon>Albuginaceae</taxon>
        <taxon>Albugo</taxon>
    </lineage>
</organism>
<dbReference type="GO" id="GO:0003677">
    <property type="term" value="F:DNA binding"/>
    <property type="evidence" value="ECO:0007669"/>
    <property type="project" value="TreeGrafter"/>
</dbReference>
<reference evidence="2" key="1">
    <citation type="journal article" date="2011" name="PLoS Biol.">
        <title>Gene gain and loss during evolution of obligate parasitism in the white rust pathogen of Arabidopsis thaliana.</title>
        <authorList>
            <person name="Kemen E."/>
            <person name="Gardiner A."/>
            <person name="Schultz-Larsen T."/>
            <person name="Kemen A.C."/>
            <person name="Balmuth A.L."/>
            <person name="Robert-Seilaniantz A."/>
            <person name="Bailey K."/>
            <person name="Holub E."/>
            <person name="Studholme D.J."/>
            <person name="Maclean D."/>
            <person name="Jones J.D."/>
        </authorList>
    </citation>
    <scope>NUCLEOTIDE SEQUENCE</scope>
</reference>
<gene>
    <name evidence="2" type="primary">AlNc14C379G11206</name>
    <name evidence="2" type="ORF">ALNC14_126430</name>
</gene>
<dbReference type="HOGENOM" id="CLU_088458_2_0_1"/>
<dbReference type="PANTHER" id="PTHR19303">
    <property type="entry name" value="TRANSPOSON"/>
    <property type="match status" value="1"/>
</dbReference>
<dbReference type="PANTHER" id="PTHR19303:SF73">
    <property type="entry name" value="PROTEIN PDC2"/>
    <property type="match status" value="1"/>
</dbReference>